<feature type="transmembrane region" description="Helical" evidence="1">
    <location>
        <begin position="42"/>
        <end position="61"/>
    </location>
</feature>
<feature type="transmembrane region" description="Helical" evidence="1">
    <location>
        <begin position="257"/>
        <end position="276"/>
    </location>
</feature>
<dbReference type="Proteomes" id="UP000291101">
    <property type="component" value="Unassembled WGS sequence"/>
</dbReference>
<feature type="transmembrane region" description="Helical" evidence="1">
    <location>
        <begin position="283"/>
        <end position="305"/>
    </location>
</feature>
<keyword evidence="1" id="KW-0812">Transmembrane</keyword>
<feature type="transmembrane region" description="Helical" evidence="1">
    <location>
        <begin position="73"/>
        <end position="96"/>
    </location>
</feature>
<keyword evidence="1" id="KW-0472">Membrane</keyword>
<feature type="transmembrane region" description="Helical" evidence="1">
    <location>
        <begin position="491"/>
        <end position="515"/>
    </location>
</feature>
<dbReference type="RefSeq" id="WP_129428165.1">
    <property type="nucleotide sequence ID" value="NZ_SDWV01000020.1"/>
</dbReference>
<reference evidence="2 3" key="1">
    <citation type="submission" date="2019-01" db="EMBL/GenBank/DDBJ databases">
        <title>Novel species of Nocardioides.</title>
        <authorList>
            <person name="Liu Q."/>
            <person name="X Y.-H."/>
        </authorList>
    </citation>
    <scope>NUCLEOTIDE SEQUENCE [LARGE SCALE GENOMIC DNA]</scope>
    <source>
        <strain evidence="2 3">HLT2-9</strain>
    </source>
</reference>
<protein>
    <submittedName>
        <fullName evidence="2">Uncharacterized protein</fullName>
    </submittedName>
</protein>
<comment type="caution">
    <text evidence="2">The sequence shown here is derived from an EMBL/GenBank/DDBJ whole genome shotgun (WGS) entry which is preliminary data.</text>
</comment>
<dbReference type="EMBL" id="SDWV01000020">
    <property type="protein sequence ID" value="RYC05839.1"/>
    <property type="molecule type" value="Genomic_DNA"/>
</dbReference>
<dbReference type="OrthoDB" id="4923806at2"/>
<name>A0A4Q2SP12_9ACTN</name>
<organism evidence="2 3">
    <name type="scientific">Nocardioides zhouii</name>
    <dbReference type="NCBI Taxonomy" id="1168729"/>
    <lineage>
        <taxon>Bacteria</taxon>
        <taxon>Bacillati</taxon>
        <taxon>Actinomycetota</taxon>
        <taxon>Actinomycetes</taxon>
        <taxon>Propionibacteriales</taxon>
        <taxon>Nocardioidaceae</taxon>
        <taxon>Nocardioides</taxon>
    </lineage>
</organism>
<feature type="transmembrane region" description="Helical" evidence="1">
    <location>
        <begin position="155"/>
        <end position="178"/>
    </location>
</feature>
<sequence length="525" mass="55708">MISRPTLHRGVALILGIVLLIVVGRTATAPLYGPYDYDPSTVLLAAVAAVAVLVALALGAARARSVLEARPWVRRGLVLGSLAVMACVQLTIAPAIRMQAGWDASVVAEISEAMARGTTTTEHEVYLGLYPNNALIIAILHGWDDLALAAGLGDVWPAGIALNSLAMVGAIGLAYLAARRIGGPAAAYLTLALCAVFIGLSPWVTSVYSDTLTMPFAAVVLWLFSIERDTRGTAARASLWAAMGVAAIAGYSLKPTAIFPLLAAAAVALLLGAAAVRTSWRLVLACAAATAVGAAVTTLLVSSFVDALGLPPSPEATQEQLTVTHFLKMGAQQGPGVHNDYYGGFSGADVIETRAMDADDRSARNVELYADRVAEMGPVGYLTFLERKATWTWGDGSFFAWGEGTLPEQPAPWFATDPASTRIQQWFGLYGSQYDVTYAVWQGTWLIVLLLVAGAAFTRRASLMAATPTMARLTLLMLGAFLLLFEARARYVFLFLPYVLVLASLTLAAIANAIVRRRIRSHDQL</sequence>
<evidence type="ECO:0000313" key="3">
    <source>
        <dbReference type="Proteomes" id="UP000291101"/>
    </source>
</evidence>
<evidence type="ECO:0000313" key="2">
    <source>
        <dbReference type="EMBL" id="RYC05839.1"/>
    </source>
</evidence>
<keyword evidence="1" id="KW-1133">Transmembrane helix</keyword>
<keyword evidence="3" id="KW-1185">Reference proteome</keyword>
<gene>
    <name evidence="2" type="ORF">EUA94_17395</name>
</gene>
<feature type="transmembrane region" description="Helical" evidence="1">
    <location>
        <begin position="469"/>
        <end position="485"/>
    </location>
</feature>
<dbReference type="AlphaFoldDB" id="A0A4Q2SP12"/>
<proteinExistence type="predicted"/>
<accession>A0A4Q2SP12</accession>
<feature type="transmembrane region" description="Helical" evidence="1">
    <location>
        <begin position="185"/>
        <end position="201"/>
    </location>
</feature>
<evidence type="ECO:0000256" key="1">
    <source>
        <dbReference type="SAM" id="Phobius"/>
    </source>
</evidence>
<feature type="transmembrane region" description="Helical" evidence="1">
    <location>
        <begin position="438"/>
        <end position="457"/>
    </location>
</feature>